<accession>A0ABQ9YY91</accession>
<proteinExistence type="predicted"/>
<evidence type="ECO:0000313" key="1">
    <source>
        <dbReference type="EMBL" id="KAK4005622.1"/>
    </source>
</evidence>
<reference evidence="1 2" key="1">
    <citation type="journal article" date="2023" name="Nucleic Acids Res.">
        <title>The hologenome of Daphnia magna reveals possible DNA methylation and microbiome-mediated evolution of the host genome.</title>
        <authorList>
            <person name="Chaturvedi A."/>
            <person name="Li X."/>
            <person name="Dhandapani V."/>
            <person name="Marshall H."/>
            <person name="Kissane S."/>
            <person name="Cuenca-Cambronero M."/>
            <person name="Asole G."/>
            <person name="Calvet F."/>
            <person name="Ruiz-Romero M."/>
            <person name="Marangio P."/>
            <person name="Guigo R."/>
            <person name="Rago D."/>
            <person name="Mirbahai L."/>
            <person name="Eastwood N."/>
            <person name="Colbourne J.K."/>
            <person name="Zhou J."/>
            <person name="Mallon E."/>
            <person name="Orsini L."/>
        </authorList>
    </citation>
    <scope>NUCLEOTIDE SEQUENCE [LARGE SCALE GENOMIC DNA]</scope>
    <source>
        <strain evidence="1">LRV0_1</strain>
    </source>
</reference>
<keyword evidence="2" id="KW-1185">Reference proteome</keyword>
<dbReference type="Proteomes" id="UP001234178">
    <property type="component" value="Unassembled WGS sequence"/>
</dbReference>
<comment type="caution">
    <text evidence="1">The sequence shown here is derived from an EMBL/GenBank/DDBJ whole genome shotgun (WGS) entry which is preliminary data.</text>
</comment>
<gene>
    <name evidence="1" type="ORF">OUZ56_007322</name>
</gene>
<dbReference type="EMBL" id="JAOYFB010000001">
    <property type="protein sequence ID" value="KAK4005622.1"/>
    <property type="molecule type" value="Genomic_DNA"/>
</dbReference>
<organism evidence="1 2">
    <name type="scientific">Daphnia magna</name>
    <dbReference type="NCBI Taxonomy" id="35525"/>
    <lineage>
        <taxon>Eukaryota</taxon>
        <taxon>Metazoa</taxon>
        <taxon>Ecdysozoa</taxon>
        <taxon>Arthropoda</taxon>
        <taxon>Crustacea</taxon>
        <taxon>Branchiopoda</taxon>
        <taxon>Diplostraca</taxon>
        <taxon>Cladocera</taxon>
        <taxon>Anomopoda</taxon>
        <taxon>Daphniidae</taxon>
        <taxon>Daphnia</taxon>
    </lineage>
</organism>
<sequence length="71" mass="8254">MLIADENNRLGKKQNKKGEQVENAIIVQYSHQVDEVSRIVRSITELINNNKLDCSTEEQYTVRLFFKGSNR</sequence>
<protein>
    <submittedName>
        <fullName evidence="1">Uncharacterized protein</fullName>
    </submittedName>
</protein>
<evidence type="ECO:0000313" key="2">
    <source>
        <dbReference type="Proteomes" id="UP001234178"/>
    </source>
</evidence>
<name>A0ABQ9YY91_9CRUS</name>